<evidence type="ECO:0000313" key="7">
    <source>
        <dbReference type="EMBL" id="RCR70402.1"/>
    </source>
</evidence>
<dbReference type="SUPFAM" id="SSF51445">
    <property type="entry name" value="(Trans)glycosidases"/>
    <property type="match status" value="2"/>
</dbReference>
<dbReference type="EMBL" id="QOWE01000004">
    <property type="protein sequence ID" value="RCR70402.1"/>
    <property type="molecule type" value="Genomic_DNA"/>
</dbReference>
<evidence type="ECO:0000259" key="6">
    <source>
        <dbReference type="PROSITE" id="PS51764"/>
    </source>
</evidence>
<gene>
    <name evidence="7" type="ORF">DUE52_05460</name>
</gene>
<feature type="active site" description="Proton donor" evidence="4">
    <location>
        <position position="464"/>
    </location>
</feature>
<keyword evidence="3 4" id="KW-0326">Glycosidase</keyword>
<keyword evidence="5" id="KW-0472">Membrane</keyword>
<feature type="domain" description="GH26" evidence="6">
    <location>
        <begin position="338"/>
        <end position="633"/>
    </location>
</feature>
<protein>
    <recommendedName>
        <fullName evidence="6">GH26 domain-containing protein</fullName>
    </recommendedName>
</protein>
<dbReference type="Gene3D" id="3.20.20.80">
    <property type="entry name" value="Glycosidases"/>
    <property type="match status" value="2"/>
</dbReference>
<dbReference type="Proteomes" id="UP000253383">
    <property type="component" value="Unassembled WGS sequence"/>
</dbReference>
<dbReference type="PANTHER" id="PTHR40079:SF4">
    <property type="entry name" value="GH26 DOMAIN-CONTAINING PROTEIN-RELATED"/>
    <property type="match status" value="1"/>
</dbReference>
<comment type="caution">
    <text evidence="7">The sequence shown here is derived from an EMBL/GenBank/DDBJ whole genome shotgun (WGS) entry which is preliminary data.</text>
</comment>
<dbReference type="PANTHER" id="PTHR40079">
    <property type="entry name" value="MANNAN ENDO-1,4-BETA-MANNOSIDASE E-RELATED"/>
    <property type="match status" value="1"/>
</dbReference>
<evidence type="ECO:0000256" key="4">
    <source>
        <dbReference type="PROSITE-ProRule" id="PRU01100"/>
    </source>
</evidence>
<keyword evidence="5" id="KW-1133">Transmembrane helix</keyword>
<evidence type="ECO:0000256" key="5">
    <source>
        <dbReference type="SAM" id="Phobius"/>
    </source>
</evidence>
<dbReference type="PROSITE" id="PS51764">
    <property type="entry name" value="GH26"/>
    <property type="match status" value="1"/>
</dbReference>
<dbReference type="AlphaFoldDB" id="A0A368JSF4"/>
<sequence length="636" mass="72720">MPSKALRFRKSTHWYKSLTYGFRNAGQDRAAGAVAIRRKSPVQILPAFNKRTSAKACPVHPTLFIDDHQMRRIVLYTLGGGLAIAFLFFLFKTYFPFQNESPPVTLINHDFEESVVGIFDRKNQLKKGPVNSFHTLSVTLDRTVQEAALQKLASELPADLPILITVQMAGSPDQENGLDDILEGRFDDSIKTFCEAITQHKSEIYLRWNPEMEVPVRLYSWQYQSPVVYIDAFRYFANRCKAVSSKIKMVWGPVGYPGADEYWPGEEAVDLISITLDGKSEQLATAYPRVANPIMAIKRKIHRMRFMDKPLLILASRKEKADPSLSKTIQEAITEIKKEAHGIYANLPKRPAIENAVTQEMSKPEIGVYDPKQFLVKSKSVQAEHLFIDLEAIQDGSFAKEFKAVVARNHDAIISMEPWKDRIVRKDTNVLLNTISGVYDDEFRAVYQVISATTQTVYLRFAHEMEIPIQRYAWQSQDPVLYSKAFRYFMNFDGKRAKNIRRVWGPAGDRGSLEWWPGDDVVDYISVAIYGLPDKNITDPARQESFQTIYSRKQHRMRLVNKPIFVTEFGVKGPEDFQKKWLEEAANVLNAHPEVVGVCYFNLADNPKVWGTIPAPDWSISKPTFDHFVRTLADHR</sequence>
<feature type="active site" description="Nucleophile" evidence="4">
    <location>
        <position position="568"/>
    </location>
</feature>
<organism evidence="7 8">
    <name type="scientific">Larkinella punicea</name>
    <dbReference type="NCBI Taxonomy" id="2315727"/>
    <lineage>
        <taxon>Bacteria</taxon>
        <taxon>Pseudomonadati</taxon>
        <taxon>Bacteroidota</taxon>
        <taxon>Cytophagia</taxon>
        <taxon>Cytophagales</taxon>
        <taxon>Spirosomataceae</taxon>
        <taxon>Larkinella</taxon>
    </lineage>
</organism>
<proteinExistence type="inferred from homology"/>
<reference evidence="7 8" key="1">
    <citation type="submission" date="2018-07" db="EMBL/GenBank/DDBJ databases">
        <title>Genome analysis of Larkinella rosea.</title>
        <authorList>
            <person name="Zhou Z."/>
            <person name="Wang G."/>
        </authorList>
    </citation>
    <scope>NUCLEOTIDE SEQUENCE [LARGE SCALE GENOMIC DNA]</scope>
    <source>
        <strain evidence="8">zzj9</strain>
    </source>
</reference>
<dbReference type="GO" id="GO:0006080">
    <property type="term" value="P:substituted mannan metabolic process"/>
    <property type="evidence" value="ECO:0007669"/>
    <property type="project" value="InterPro"/>
</dbReference>
<accession>A0A368JSF4</accession>
<evidence type="ECO:0000256" key="3">
    <source>
        <dbReference type="ARBA" id="ARBA00023295"/>
    </source>
</evidence>
<comment type="similarity">
    <text evidence="1 4">Belongs to the glycosyl hydrolase 26 family.</text>
</comment>
<keyword evidence="8" id="KW-1185">Reference proteome</keyword>
<dbReference type="GO" id="GO:0016985">
    <property type="term" value="F:mannan endo-1,4-beta-mannosidase activity"/>
    <property type="evidence" value="ECO:0007669"/>
    <property type="project" value="InterPro"/>
</dbReference>
<name>A0A368JSF4_9BACT</name>
<evidence type="ECO:0000256" key="2">
    <source>
        <dbReference type="ARBA" id="ARBA00022801"/>
    </source>
</evidence>
<dbReference type="InterPro" id="IPR017853">
    <property type="entry name" value="GH"/>
</dbReference>
<feature type="transmembrane region" description="Helical" evidence="5">
    <location>
        <begin position="73"/>
        <end position="91"/>
    </location>
</feature>
<evidence type="ECO:0000256" key="1">
    <source>
        <dbReference type="ARBA" id="ARBA00007754"/>
    </source>
</evidence>
<evidence type="ECO:0000313" key="8">
    <source>
        <dbReference type="Proteomes" id="UP000253383"/>
    </source>
</evidence>
<keyword evidence="2 4" id="KW-0378">Hydrolase</keyword>
<keyword evidence="5" id="KW-0812">Transmembrane</keyword>
<dbReference type="InterPro" id="IPR000805">
    <property type="entry name" value="Glyco_hydro_26"/>
</dbReference>
<dbReference type="InterPro" id="IPR022790">
    <property type="entry name" value="GH26_dom"/>
</dbReference>